<evidence type="ECO:0000313" key="1">
    <source>
        <dbReference type="EMBL" id="RDI39918.1"/>
    </source>
</evidence>
<evidence type="ECO:0008006" key="3">
    <source>
        <dbReference type="Google" id="ProtNLM"/>
    </source>
</evidence>
<protein>
    <recommendedName>
        <fullName evidence="3">DUF2187 domain-containing protein</fullName>
    </recommendedName>
</protein>
<comment type="caution">
    <text evidence="1">The sequence shown here is derived from an EMBL/GenBank/DDBJ whole genome shotgun (WGS) entry which is preliminary data.</text>
</comment>
<dbReference type="Proteomes" id="UP000255326">
    <property type="component" value="Unassembled WGS sequence"/>
</dbReference>
<sequence>MPLKGSKNQFSSGDIVQVKETGESVTILKCQYVKHMKTYSYIVSEHPKTFFFENEFKRTT</sequence>
<dbReference type="AlphaFoldDB" id="A0A370G806"/>
<reference evidence="1 2" key="1">
    <citation type="submission" date="2018-07" db="EMBL/GenBank/DDBJ databases">
        <title>Genomic Encyclopedia of Type Strains, Phase IV (KMG-IV): sequencing the most valuable type-strain genomes for metagenomic binning, comparative biology and taxonomic classification.</title>
        <authorList>
            <person name="Goeker M."/>
        </authorList>
    </citation>
    <scope>NUCLEOTIDE SEQUENCE [LARGE SCALE GENOMIC DNA]</scope>
    <source>
        <strain evidence="1 2">DSM 25281</strain>
    </source>
</reference>
<evidence type="ECO:0000313" key="2">
    <source>
        <dbReference type="Proteomes" id="UP000255326"/>
    </source>
</evidence>
<accession>A0A370G806</accession>
<dbReference type="EMBL" id="QQAY01000014">
    <property type="protein sequence ID" value="RDI39918.1"/>
    <property type="molecule type" value="Genomic_DNA"/>
</dbReference>
<organism evidence="1 2">
    <name type="scientific">Falsibacillus pallidus</name>
    <dbReference type="NCBI Taxonomy" id="493781"/>
    <lineage>
        <taxon>Bacteria</taxon>
        <taxon>Bacillati</taxon>
        <taxon>Bacillota</taxon>
        <taxon>Bacilli</taxon>
        <taxon>Bacillales</taxon>
        <taxon>Bacillaceae</taxon>
        <taxon>Falsibacillus</taxon>
    </lineage>
</organism>
<proteinExistence type="predicted"/>
<gene>
    <name evidence="1" type="ORF">DFR59_11477</name>
</gene>
<keyword evidence="2" id="KW-1185">Reference proteome</keyword>
<name>A0A370G806_9BACI</name>